<reference evidence="1" key="1">
    <citation type="submission" date="2023-03" db="EMBL/GenBank/DDBJ databases">
        <authorList>
            <person name="Steffen K."/>
            <person name="Cardenas P."/>
        </authorList>
    </citation>
    <scope>NUCLEOTIDE SEQUENCE</scope>
</reference>
<organism evidence="1 2">
    <name type="scientific">Geodia barretti</name>
    <name type="common">Barrett's horny sponge</name>
    <dbReference type="NCBI Taxonomy" id="519541"/>
    <lineage>
        <taxon>Eukaryota</taxon>
        <taxon>Metazoa</taxon>
        <taxon>Porifera</taxon>
        <taxon>Demospongiae</taxon>
        <taxon>Heteroscleromorpha</taxon>
        <taxon>Tetractinellida</taxon>
        <taxon>Astrophorina</taxon>
        <taxon>Geodiidae</taxon>
        <taxon>Geodia</taxon>
    </lineage>
</organism>
<protein>
    <submittedName>
        <fullName evidence="1">Uncharacterized protein</fullName>
    </submittedName>
</protein>
<evidence type="ECO:0000313" key="2">
    <source>
        <dbReference type="Proteomes" id="UP001174909"/>
    </source>
</evidence>
<gene>
    <name evidence="1" type="ORF">GBAR_LOCUS4238</name>
</gene>
<sequence>MPARPAWWWVPPQSPTLSWWKTCAGASAASGWLSRWTRGTAWWPFGAGPRCRRSARRSWPGGCATWVWSVCCTPTSRGTAPWRNRTTRPPPPWCAIAGCACCRPAVWARQRTW</sequence>
<proteinExistence type="predicted"/>
<evidence type="ECO:0000313" key="1">
    <source>
        <dbReference type="EMBL" id="CAI8005448.1"/>
    </source>
</evidence>
<accession>A0AA35R759</accession>
<name>A0AA35R759_GEOBA</name>
<dbReference type="AlphaFoldDB" id="A0AA35R759"/>
<dbReference type="Proteomes" id="UP001174909">
    <property type="component" value="Unassembled WGS sequence"/>
</dbReference>
<keyword evidence="2" id="KW-1185">Reference proteome</keyword>
<comment type="caution">
    <text evidence="1">The sequence shown here is derived from an EMBL/GenBank/DDBJ whole genome shotgun (WGS) entry which is preliminary data.</text>
</comment>
<dbReference type="EMBL" id="CASHTH010000611">
    <property type="protein sequence ID" value="CAI8005448.1"/>
    <property type="molecule type" value="Genomic_DNA"/>
</dbReference>